<dbReference type="GO" id="GO:0050661">
    <property type="term" value="F:NADP binding"/>
    <property type="evidence" value="ECO:0007669"/>
    <property type="project" value="InterPro"/>
</dbReference>
<keyword evidence="13" id="KW-0479">Metal-binding</keyword>
<dbReference type="InterPro" id="IPR022697">
    <property type="entry name" value="HDH_short"/>
</dbReference>
<dbReference type="Gene3D" id="3.40.50.720">
    <property type="entry name" value="NAD(P)-binding Rossmann-like Domain"/>
    <property type="match status" value="1"/>
</dbReference>
<comment type="catalytic activity">
    <reaction evidence="26">
        <text>L-homoserine + NADP(+) = L-aspartate 4-semialdehyde + NADPH + H(+)</text>
        <dbReference type="Rhea" id="RHEA:15761"/>
        <dbReference type="ChEBI" id="CHEBI:15378"/>
        <dbReference type="ChEBI" id="CHEBI:57476"/>
        <dbReference type="ChEBI" id="CHEBI:57783"/>
        <dbReference type="ChEBI" id="CHEBI:58349"/>
        <dbReference type="ChEBI" id="CHEBI:537519"/>
        <dbReference type="EC" id="1.1.1.3"/>
    </reaction>
    <physiologicalReaction direction="right-to-left" evidence="26">
        <dbReference type="Rhea" id="RHEA:15763"/>
    </physiologicalReaction>
</comment>
<name>A0A3B0VTN7_9ZZZZ</name>
<organism evidence="29">
    <name type="scientific">hydrothermal vent metagenome</name>
    <dbReference type="NCBI Taxonomy" id="652676"/>
    <lineage>
        <taxon>unclassified sequences</taxon>
        <taxon>metagenomes</taxon>
        <taxon>ecological metagenomes</taxon>
    </lineage>
</organism>
<evidence type="ECO:0000256" key="3">
    <source>
        <dbReference type="ARBA" id="ARBA00004986"/>
    </source>
</evidence>
<keyword evidence="20" id="KW-0915">Sodium</keyword>
<comment type="similarity">
    <text evidence="8">In the C-terminal section; belongs to the homoserine dehydrogenase family.</text>
</comment>
<comment type="pathway">
    <text evidence="6">Amino-acid biosynthesis; L-threonine biosynthesis; L-threonine from L-aspartate: step 1/5.</text>
</comment>
<evidence type="ECO:0000256" key="19">
    <source>
        <dbReference type="ARBA" id="ARBA00023027"/>
    </source>
</evidence>
<comment type="pathway">
    <text evidence="4">Amino-acid biosynthesis; L-threonine biosynthesis; L-threonine from L-aspartate: step 3/5.</text>
</comment>
<dbReference type="GO" id="GO:0005524">
    <property type="term" value="F:ATP binding"/>
    <property type="evidence" value="ECO:0007669"/>
    <property type="project" value="UniProtKB-KW"/>
</dbReference>
<dbReference type="InterPro" id="IPR019811">
    <property type="entry name" value="HDH_CS"/>
</dbReference>
<evidence type="ECO:0000259" key="28">
    <source>
        <dbReference type="Pfam" id="PF03447"/>
    </source>
</evidence>
<dbReference type="InterPro" id="IPR011147">
    <property type="entry name" value="Bifunc_Aspkin/hSer_DH"/>
</dbReference>
<evidence type="ECO:0000256" key="24">
    <source>
        <dbReference type="ARBA" id="ARBA00044938"/>
    </source>
</evidence>
<evidence type="ECO:0000256" key="13">
    <source>
        <dbReference type="ARBA" id="ARBA00022723"/>
    </source>
</evidence>
<keyword evidence="16" id="KW-0067">ATP-binding</keyword>
<dbReference type="PIRSF" id="PIRSF036497">
    <property type="entry name" value="HDH_short"/>
    <property type="match status" value="1"/>
</dbReference>
<dbReference type="SUPFAM" id="SSF55347">
    <property type="entry name" value="Glyceraldehyde-3-phosphate dehydrogenase-like, C-terminal domain"/>
    <property type="match status" value="1"/>
</dbReference>
<keyword evidence="17" id="KW-0521">NADP</keyword>
<dbReference type="Gene3D" id="3.30.360.10">
    <property type="entry name" value="Dihydrodipicolinate Reductase, domain 2"/>
    <property type="match status" value="1"/>
</dbReference>
<comment type="function">
    <text evidence="24">Bifunctional aspartate kinase and homoserine dehydrogenase that catalyzes the first and the third steps toward the synthesis of lysine, methionine and threonine from aspartate.</text>
</comment>
<dbReference type="EMBL" id="UOFA01000273">
    <property type="protein sequence ID" value="VAW46351.1"/>
    <property type="molecule type" value="Genomic_DNA"/>
</dbReference>
<evidence type="ECO:0000256" key="4">
    <source>
        <dbReference type="ARBA" id="ARBA00005056"/>
    </source>
</evidence>
<evidence type="ECO:0000256" key="15">
    <source>
        <dbReference type="ARBA" id="ARBA00022777"/>
    </source>
</evidence>
<dbReference type="SUPFAM" id="SSF51735">
    <property type="entry name" value="NAD(P)-binding Rossmann-fold domains"/>
    <property type="match status" value="1"/>
</dbReference>
<sequence>MLNKESQMPQAQNFNKEMDSCSITQIQTTQNIDVFIIGCGTVGGTLINQIREQQDKLLQESDIDLQIFGIANHSTFMMNPEGIDLTQWIDALKNSNQKYSLNSLNHFISINKLLNPVIVDCTASREVALQYNDFFSHGMHIITANKIANGEPIDYYHQIRNTAKKHNKRFLYETNIGAGLPVIEPLQKLLKSGDELHRFEGILSGSLSYIFGELHQGLSLSQATLKARELGYTEPDPREDLNGLDVARKVLIVAREIGMQINLSDIEVESVLTEEFENLTSAAEFLQRLPELNAGLAERVRKAEEKGEVLRYVATLIAGKCKVSIESLPENNPLYGVKDGENVLAFYSRYYQPKPLVVKGYGAGSSVTAAGVFSDILRAVD</sequence>
<evidence type="ECO:0000256" key="7">
    <source>
        <dbReference type="ARBA" id="ARBA00006753"/>
    </source>
</evidence>
<keyword evidence="12" id="KW-0791">Threonine biosynthesis</keyword>
<evidence type="ECO:0000256" key="2">
    <source>
        <dbReference type="ARBA" id="ARBA00004766"/>
    </source>
</evidence>
<feature type="domain" description="Aspartate/homoserine dehydrogenase NAD-binding" evidence="28">
    <location>
        <begin position="38"/>
        <end position="173"/>
    </location>
</feature>
<evidence type="ECO:0000256" key="22">
    <source>
        <dbReference type="ARBA" id="ARBA00023167"/>
    </source>
</evidence>
<dbReference type="GO" id="GO:0009086">
    <property type="term" value="P:methionine biosynthetic process"/>
    <property type="evidence" value="ECO:0007669"/>
    <property type="project" value="UniProtKB-KW"/>
</dbReference>
<evidence type="ECO:0000256" key="21">
    <source>
        <dbReference type="ARBA" id="ARBA00023154"/>
    </source>
</evidence>
<evidence type="ECO:0000259" key="27">
    <source>
        <dbReference type="Pfam" id="PF00742"/>
    </source>
</evidence>
<dbReference type="InterPro" id="IPR001342">
    <property type="entry name" value="HDH_cat"/>
</dbReference>
<proteinExistence type="inferred from homology"/>
<evidence type="ECO:0000256" key="11">
    <source>
        <dbReference type="ARBA" id="ARBA00022679"/>
    </source>
</evidence>
<evidence type="ECO:0000256" key="17">
    <source>
        <dbReference type="ARBA" id="ARBA00022857"/>
    </source>
</evidence>
<comment type="similarity">
    <text evidence="7">Belongs to the homoserine dehydrogenase family.</text>
</comment>
<dbReference type="InterPro" id="IPR005106">
    <property type="entry name" value="Asp/hSer_DH_NAD-bd"/>
</dbReference>
<evidence type="ECO:0000256" key="5">
    <source>
        <dbReference type="ARBA" id="ARBA00005062"/>
    </source>
</evidence>
<dbReference type="EC" id="1.1.1.3" evidence="29"/>
<dbReference type="PANTHER" id="PTHR43070">
    <property type="match status" value="1"/>
</dbReference>
<dbReference type="Pfam" id="PF03447">
    <property type="entry name" value="NAD_binding_3"/>
    <property type="match status" value="1"/>
</dbReference>
<evidence type="ECO:0000256" key="18">
    <source>
        <dbReference type="ARBA" id="ARBA00023002"/>
    </source>
</evidence>
<dbReference type="GO" id="GO:0004412">
    <property type="term" value="F:homoserine dehydrogenase activity"/>
    <property type="evidence" value="ECO:0007669"/>
    <property type="project" value="UniProtKB-EC"/>
</dbReference>
<accession>A0A3B0VTN7</accession>
<dbReference type="GO" id="GO:0009085">
    <property type="term" value="P:lysine biosynthetic process"/>
    <property type="evidence" value="ECO:0007669"/>
    <property type="project" value="UniProtKB-KW"/>
</dbReference>
<keyword evidence="18 29" id="KW-0560">Oxidoreductase</keyword>
<dbReference type="Pfam" id="PF00742">
    <property type="entry name" value="Homoserine_dh"/>
    <property type="match status" value="1"/>
</dbReference>
<dbReference type="FunFam" id="3.40.50.720:FF:000083">
    <property type="entry name" value="Bifunctional aspartokinase/homoserine dehydrogenase"/>
    <property type="match status" value="1"/>
</dbReference>
<dbReference type="PANTHER" id="PTHR43070:SF3">
    <property type="entry name" value="HOMOSERINE DEHYDROGENASE"/>
    <property type="match status" value="1"/>
</dbReference>
<keyword evidence="23" id="KW-0511">Multifunctional enzyme</keyword>
<comment type="cofactor">
    <cofactor evidence="1">
        <name>a metal cation</name>
        <dbReference type="ChEBI" id="CHEBI:25213"/>
    </cofactor>
</comment>
<dbReference type="AlphaFoldDB" id="A0A3B0VTN7"/>
<gene>
    <name evidence="29" type="ORF">MNBD_GAMMA02-1340</name>
</gene>
<evidence type="ECO:0000256" key="26">
    <source>
        <dbReference type="ARBA" id="ARBA00048841"/>
    </source>
</evidence>
<evidence type="ECO:0000256" key="23">
    <source>
        <dbReference type="ARBA" id="ARBA00023268"/>
    </source>
</evidence>
<evidence type="ECO:0000256" key="9">
    <source>
        <dbReference type="ARBA" id="ARBA00010046"/>
    </source>
</evidence>
<evidence type="ECO:0000256" key="6">
    <source>
        <dbReference type="ARBA" id="ARBA00005139"/>
    </source>
</evidence>
<dbReference type="GO" id="GO:0009090">
    <property type="term" value="P:homoserine biosynthetic process"/>
    <property type="evidence" value="ECO:0007669"/>
    <property type="project" value="TreeGrafter"/>
</dbReference>
<reference evidence="29" key="1">
    <citation type="submission" date="2018-06" db="EMBL/GenBank/DDBJ databases">
        <authorList>
            <person name="Zhirakovskaya E."/>
        </authorList>
    </citation>
    <scope>NUCLEOTIDE SEQUENCE</scope>
</reference>
<evidence type="ECO:0000313" key="29">
    <source>
        <dbReference type="EMBL" id="VAW46351.1"/>
    </source>
</evidence>
<evidence type="ECO:0000256" key="8">
    <source>
        <dbReference type="ARBA" id="ARBA00007952"/>
    </source>
</evidence>
<comment type="pathway">
    <text evidence="5">Amino-acid biosynthesis; L-methionine biosynthesis via de novo pathway; L-homoserine from L-aspartate: step 3/3.</text>
</comment>
<evidence type="ECO:0000256" key="14">
    <source>
        <dbReference type="ARBA" id="ARBA00022741"/>
    </source>
</evidence>
<evidence type="ECO:0000256" key="10">
    <source>
        <dbReference type="ARBA" id="ARBA00022605"/>
    </source>
</evidence>
<dbReference type="UniPathway" id="UPA00050">
    <property type="reaction ID" value="UER00063"/>
</dbReference>
<keyword evidence="22" id="KW-0486">Methionine biosynthesis</keyword>
<dbReference type="GO" id="GO:0004072">
    <property type="term" value="F:aspartate kinase activity"/>
    <property type="evidence" value="ECO:0007669"/>
    <property type="project" value="UniProtKB-EC"/>
</dbReference>
<feature type="domain" description="Homoserine dehydrogenase catalytic" evidence="27">
    <location>
        <begin position="181"/>
        <end position="377"/>
    </location>
</feature>
<comment type="catalytic activity">
    <reaction evidence="25">
        <text>L-aspartate + ATP = 4-phospho-L-aspartate + ADP</text>
        <dbReference type="Rhea" id="RHEA:23776"/>
        <dbReference type="ChEBI" id="CHEBI:29991"/>
        <dbReference type="ChEBI" id="CHEBI:30616"/>
        <dbReference type="ChEBI" id="CHEBI:57535"/>
        <dbReference type="ChEBI" id="CHEBI:456216"/>
        <dbReference type="EC" id="2.7.2.4"/>
    </reaction>
    <physiologicalReaction direction="left-to-right" evidence="25">
        <dbReference type="Rhea" id="RHEA:23777"/>
    </physiologicalReaction>
</comment>
<dbReference type="GO" id="GO:0046872">
    <property type="term" value="F:metal ion binding"/>
    <property type="evidence" value="ECO:0007669"/>
    <property type="project" value="UniProtKB-KW"/>
</dbReference>
<evidence type="ECO:0000256" key="12">
    <source>
        <dbReference type="ARBA" id="ARBA00022697"/>
    </source>
</evidence>
<dbReference type="UniPathway" id="UPA00051">
    <property type="reaction ID" value="UER00465"/>
</dbReference>
<keyword evidence="19" id="KW-0520">NAD</keyword>
<dbReference type="InterPro" id="IPR036291">
    <property type="entry name" value="NAD(P)-bd_dom_sf"/>
</dbReference>
<keyword evidence="15 29" id="KW-0418">Kinase</keyword>
<comment type="similarity">
    <text evidence="9">In the N-terminal section; belongs to the aspartokinase family.</text>
</comment>
<evidence type="ECO:0000256" key="1">
    <source>
        <dbReference type="ARBA" id="ARBA00001920"/>
    </source>
</evidence>
<evidence type="ECO:0000256" key="16">
    <source>
        <dbReference type="ARBA" id="ARBA00022840"/>
    </source>
</evidence>
<evidence type="ECO:0000256" key="25">
    <source>
        <dbReference type="ARBA" id="ARBA00048561"/>
    </source>
</evidence>
<keyword evidence="10" id="KW-0028">Amino-acid biosynthesis</keyword>
<dbReference type="GO" id="GO:0009088">
    <property type="term" value="P:threonine biosynthetic process"/>
    <property type="evidence" value="ECO:0007669"/>
    <property type="project" value="UniProtKB-UniPathway"/>
</dbReference>
<dbReference type="FunFam" id="3.30.360.10:FF:000006">
    <property type="entry name" value="Bifunctional aspartokinase/homoserine dehydrogenase"/>
    <property type="match status" value="1"/>
</dbReference>
<comment type="pathway">
    <text evidence="2">Amino-acid biosynthesis; L-lysine biosynthesis via DAP pathway; (S)-tetrahydrodipicolinate from L-aspartate: step 1/4.</text>
</comment>
<keyword evidence="21" id="KW-0457">Lysine biosynthesis</keyword>
<keyword evidence="14" id="KW-0547">Nucleotide-binding</keyword>
<protein>
    <submittedName>
        <fullName evidence="29">Aspartokinase / Homoserine dehydrogenase</fullName>
        <ecNumber evidence="29">1.1.1.3</ecNumber>
        <ecNumber evidence="29">2.7.2.4</ecNumber>
    </submittedName>
</protein>
<evidence type="ECO:0000256" key="20">
    <source>
        <dbReference type="ARBA" id="ARBA00023053"/>
    </source>
</evidence>
<keyword evidence="11 29" id="KW-0808">Transferase</keyword>
<dbReference type="EC" id="2.7.2.4" evidence="29"/>
<comment type="pathway">
    <text evidence="3">Amino-acid biosynthesis; L-methionine biosynthesis via de novo pathway; L-homoserine from L-aspartate: step 1/3.</text>
</comment>
<dbReference type="PROSITE" id="PS01042">
    <property type="entry name" value="HOMOSER_DHGENASE"/>
    <property type="match status" value="1"/>
</dbReference>